<gene>
    <name evidence="1" type="ORF">S06H3_65748</name>
</gene>
<sequence length="84" mass="9868">WGLYFEVRGITMKGVNGKFECWAKFSELKLFDPRGDMIVRGVDLIEIHDADLDEPPNFVWFYAYYESTADDPAGQYRFEFTVKD</sequence>
<evidence type="ECO:0000313" key="1">
    <source>
        <dbReference type="EMBL" id="GAI71443.1"/>
    </source>
</evidence>
<dbReference type="EMBL" id="BARV01044416">
    <property type="protein sequence ID" value="GAI71443.1"/>
    <property type="molecule type" value="Genomic_DNA"/>
</dbReference>
<comment type="caution">
    <text evidence="1">The sequence shown here is derived from an EMBL/GenBank/DDBJ whole genome shotgun (WGS) entry which is preliminary data.</text>
</comment>
<dbReference type="AlphaFoldDB" id="X1QT56"/>
<proteinExistence type="predicted"/>
<feature type="non-terminal residue" evidence="1">
    <location>
        <position position="84"/>
    </location>
</feature>
<name>X1QT56_9ZZZZ</name>
<organism evidence="1">
    <name type="scientific">marine sediment metagenome</name>
    <dbReference type="NCBI Taxonomy" id="412755"/>
    <lineage>
        <taxon>unclassified sequences</taxon>
        <taxon>metagenomes</taxon>
        <taxon>ecological metagenomes</taxon>
    </lineage>
</organism>
<feature type="non-terminal residue" evidence="1">
    <location>
        <position position="1"/>
    </location>
</feature>
<reference evidence="1" key="1">
    <citation type="journal article" date="2014" name="Front. Microbiol.">
        <title>High frequency of phylogenetically diverse reductive dehalogenase-homologous genes in deep subseafloor sedimentary metagenomes.</title>
        <authorList>
            <person name="Kawai M."/>
            <person name="Futagami T."/>
            <person name="Toyoda A."/>
            <person name="Takaki Y."/>
            <person name="Nishi S."/>
            <person name="Hori S."/>
            <person name="Arai W."/>
            <person name="Tsubouchi T."/>
            <person name="Morono Y."/>
            <person name="Uchiyama I."/>
            <person name="Ito T."/>
            <person name="Fujiyama A."/>
            <person name="Inagaki F."/>
            <person name="Takami H."/>
        </authorList>
    </citation>
    <scope>NUCLEOTIDE SEQUENCE</scope>
    <source>
        <strain evidence="1">Expedition CK06-06</strain>
    </source>
</reference>
<accession>X1QT56</accession>
<protein>
    <submittedName>
        <fullName evidence="1">Uncharacterized protein</fullName>
    </submittedName>
</protein>